<sequence length="280" mass="31329">MKPISQESHDSEYLIPSKSAPILSHACTRCGHSKAWGSTIRSSDSLFHMLFYKPYRCRACMSRFWKLHSTFRLNVFIASIVLLVAVLGICTKSLFATKPTEQTLSLVENDKAKRRAQEGDSDAALQVGMNYINNGSITKRKEAAKWLEQSAKKNNTDAQYYYGLSLLGGQGVIQDYKAGFFWIDKAARRGHPEAQYSLGKMYRKGTGVEIDRGRAYLWFNLAAAQGIQDAARNRDSIANHLSLEEVLAMQEEAYRIGGMADDATKFSDSTLETSQDLSLK</sequence>
<evidence type="ECO:0000256" key="1">
    <source>
        <dbReference type="SAM" id="Phobius"/>
    </source>
</evidence>
<dbReference type="AlphaFoldDB" id="A0A1R4HK02"/>
<dbReference type="OrthoDB" id="8561742at2"/>
<dbReference type="EMBL" id="FUKI01000173">
    <property type="protein sequence ID" value="SJM96546.1"/>
    <property type="molecule type" value="Genomic_DNA"/>
</dbReference>
<dbReference type="Pfam" id="PF08238">
    <property type="entry name" value="Sel1"/>
    <property type="match status" value="3"/>
</dbReference>
<keyword evidence="1" id="KW-0812">Transmembrane</keyword>
<feature type="transmembrane region" description="Helical" evidence="1">
    <location>
        <begin position="71"/>
        <end position="89"/>
    </location>
</feature>
<evidence type="ECO:0000313" key="2">
    <source>
        <dbReference type="EMBL" id="SJM96546.1"/>
    </source>
</evidence>
<dbReference type="Proteomes" id="UP000195667">
    <property type="component" value="Unassembled WGS sequence"/>
</dbReference>
<dbReference type="SUPFAM" id="SSF81901">
    <property type="entry name" value="HCP-like"/>
    <property type="match status" value="1"/>
</dbReference>
<dbReference type="Gene3D" id="1.25.40.10">
    <property type="entry name" value="Tetratricopeptide repeat domain"/>
    <property type="match status" value="1"/>
</dbReference>
<accession>A0A1R4HK02</accession>
<dbReference type="InterPro" id="IPR006597">
    <property type="entry name" value="Sel1-like"/>
</dbReference>
<gene>
    <name evidence="2" type="ORF">CRENPOLYSF1_920007</name>
</gene>
<dbReference type="PANTHER" id="PTHR11102:SF160">
    <property type="entry name" value="ERAD-ASSOCIATED E3 UBIQUITIN-PROTEIN LIGASE COMPONENT HRD3"/>
    <property type="match status" value="1"/>
</dbReference>
<dbReference type="SMART" id="SM00671">
    <property type="entry name" value="SEL1"/>
    <property type="match status" value="3"/>
</dbReference>
<dbReference type="RefSeq" id="WP_087145359.1">
    <property type="nucleotide sequence ID" value="NZ_FUKI01000173.1"/>
</dbReference>
<name>A0A1R4HK02_9GAMM</name>
<evidence type="ECO:0008006" key="4">
    <source>
        <dbReference type="Google" id="ProtNLM"/>
    </source>
</evidence>
<keyword evidence="1" id="KW-1133">Transmembrane helix</keyword>
<protein>
    <recommendedName>
        <fullName evidence="4">Sel1 repeat family protein</fullName>
    </recommendedName>
</protein>
<organism evidence="2 3">
    <name type="scientific">Crenothrix polyspora</name>
    <dbReference type="NCBI Taxonomy" id="360316"/>
    <lineage>
        <taxon>Bacteria</taxon>
        <taxon>Pseudomonadati</taxon>
        <taxon>Pseudomonadota</taxon>
        <taxon>Gammaproteobacteria</taxon>
        <taxon>Methylococcales</taxon>
        <taxon>Crenotrichaceae</taxon>
        <taxon>Crenothrix</taxon>
    </lineage>
</organism>
<dbReference type="InterPro" id="IPR050767">
    <property type="entry name" value="Sel1_AlgK"/>
</dbReference>
<reference evidence="3" key="1">
    <citation type="submission" date="2017-02" db="EMBL/GenBank/DDBJ databases">
        <authorList>
            <person name="Daims H."/>
        </authorList>
    </citation>
    <scope>NUCLEOTIDE SEQUENCE [LARGE SCALE GENOMIC DNA]</scope>
</reference>
<keyword evidence="1" id="KW-0472">Membrane</keyword>
<dbReference type="PANTHER" id="PTHR11102">
    <property type="entry name" value="SEL-1-LIKE PROTEIN"/>
    <property type="match status" value="1"/>
</dbReference>
<proteinExistence type="predicted"/>
<evidence type="ECO:0000313" key="3">
    <source>
        <dbReference type="Proteomes" id="UP000195667"/>
    </source>
</evidence>
<keyword evidence="3" id="KW-1185">Reference proteome</keyword>
<dbReference type="InterPro" id="IPR011990">
    <property type="entry name" value="TPR-like_helical_dom_sf"/>
</dbReference>